<evidence type="ECO:0000313" key="8">
    <source>
        <dbReference type="Proteomes" id="UP000054047"/>
    </source>
</evidence>
<evidence type="ECO:0000256" key="4">
    <source>
        <dbReference type="ARBA" id="ARBA00022840"/>
    </source>
</evidence>
<sequence>IGRVEPPTPGGTREPSTTGEPDRPSVDDDDDDQEVAHDRLFKPHSECELYVGDRTTEGSSCSRTHDSSYGRPRLKECKKMDTLPTVKRGLLSTGLAGGSLIAEVLLLNARVLGLGAVSSSRESHTPLDQYKELKVMNNYFGIGLDAKIALEFHNKREESDKTRSRSRLFMWYGILGGKELMHRTYRNLDQRIRLECDGVPIDLPSLQGIVILNIPSYSGGANFWGSAKDDTFAVQSFDDRLLE</sequence>
<evidence type="ECO:0000256" key="1">
    <source>
        <dbReference type="ARBA" id="ARBA00022679"/>
    </source>
</evidence>
<reference evidence="7 8" key="1">
    <citation type="submission" date="2013-12" db="EMBL/GenBank/DDBJ databases">
        <title>Draft genome of the parsitic nematode Ancylostoma duodenale.</title>
        <authorList>
            <person name="Mitreva M."/>
        </authorList>
    </citation>
    <scope>NUCLEOTIDE SEQUENCE [LARGE SCALE GENOMIC DNA]</scope>
    <source>
        <strain evidence="7 8">Zhejiang</strain>
    </source>
</reference>
<feature type="domain" description="Diacylglycerol kinase accessory" evidence="6">
    <location>
        <begin position="135"/>
        <end position="243"/>
    </location>
</feature>
<accession>A0A0C2FQZ5</accession>
<dbReference type="GO" id="GO:0005524">
    <property type="term" value="F:ATP binding"/>
    <property type="evidence" value="ECO:0007669"/>
    <property type="project" value="UniProtKB-KW"/>
</dbReference>
<dbReference type="SUPFAM" id="SSF111331">
    <property type="entry name" value="NAD kinase/diacylglycerol kinase-like"/>
    <property type="match status" value="1"/>
</dbReference>
<dbReference type="InterPro" id="IPR037607">
    <property type="entry name" value="DGK"/>
</dbReference>
<protein>
    <submittedName>
        <fullName evidence="7">Diacylglycerol kinase accessory domain protein</fullName>
    </submittedName>
</protein>
<dbReference type="OrthoDB" id="5821000at2759"/>
<dbReference type="PANTHER" id="PTHR11255:SF109">
    <property type="entry name" value="DIACYLGLYCEROL KINASE ETA"/>
    <property type="match status" value="1"/>
</dbReference>
<evidence type="ECO:0000256" key="3">
    <source>
        <dbReference type="ARBA" id="ARBA00022777"/>
    </source>
</evidence>
<dbReference type="InterPro" id="IPR016064">
    <property type="entry name" value="NAD/diacylglycerol_kinase_sf"/>
</dbReference>
<dbReference type="SMART" id="SM00045">
    <property type="entry name" value="DAGKa"/>
    <property type="match status" value="1"/>
</dbReference>
<name>A0A0C2FQZ5_9BILA</name>
<dbReference type="InterPro" id="IPR000756">
    <property type="entry name" value="Diacylglycerol_kin_accessory"/>
</dbReference>
<feature type="region of interest" description="Disordered" evidence="5">
    <location>
        <begin position="1"/>
        <end position="39"/>
    </location>
</feature>
<dbReference type="GO" id="GO:0007200">
    <property type="term" value="P:phospholipase C-activating G protein-coupled receptor signaling pathway"/>
    <property type="evidence" value="ECO:0007669"/>
    <property type="project" value="InterPro"/>
</dbReference>
<evidence type="ECO:0000256" key="2">
    <source>
        <dbReference type="ARBA" id="ARBA00022741"/>
    </source>
</evidence>
<dbReference type="PANTHER" id="PTHR11255">
    <property type="entry name" value="DIACYLGLYCEROL KINASE"/>
    <property type="match status" value="1"/>
</dbReference>
<evidence type="ECO:0000259" key="6">
    <source>
        <dbReference type="SMART" id="SM00045"/>
    </source>
</evidence>
<proteinExistence type="predicted"/>
<gene>
    <name evidence="7" type="ORF">ANCDUO_18942</name>
</gene>
<dbReference type="GO" id="GO:0004143">
    <property type="term" value="F:ATP-dependent diacylglycerol kinase activity"/>
    <property type="evidence" value="ECO:0007669"/>
    <property type="project" value="InterPro"/>
</dbReference>
<dbReference type="Proteomes" id="UP000054047">
    <property type="component" value="Unassembled WGS sequence"/>
</dbReference>
<keyword evidence="2" id="KW-0547">Nucleotide-binding</keyword>
<keyword evidence="8" id="KW-1185">Reference proteome</keyword>
<evidence type="ECO:0000256" key="5">
    <source>
        <dbReference type="SAM" id="MobiDB-lite"/>
    </source>
</evidence>
<feature type="non-terminal residue" evidence="7">
    <location>
        <position position="1"/>
    </location>
</feature>
<dbReference type="GO" id="GO:0005886">
    <property type="term" value="C:plasma membrane"/>
    <property type="evidence" value="ECO:0007669"/>
    <property type="project" value="TreeGrafter"/>
</dbReference>
<dbReference type="AlphaFoldDB" id="A0A0C2FQZ5"/>
<keyword evidence="3 7" id="KW-0418">Kinase</keyword>
<keyword evidence="4" id="KW-0067">ATP-binding</keyword>
<organism evidence="7 8">
    <name type="scientific">Ancylostoma duodenale</name>
    <dbReference type="NCBI Taxonomy" id="51022"/>
    <lineage>
        <taxon>Eukaryota</taxon>
        <taxon>Metazoa</taxon>
        <taxon>Ecdysozoa</taxon>
        <taxon>Nematoda</taxon>
        <taxon>Chromadorea</taxon>
        <taxon>Rhabditida</taxon>
        <taxon>Rhabditina</taxon>
        <taxon>Rhabditomorpha</taxon>
        <taxon>Strongyloidea</taxon>
        <taxon>Ancylostomatidae</taxon>
        <taxon>Ancylostomatinae</taxon>
        <taxon>Ancylostoma</taxon>
    </lineage>
</organism>
<evidence type="ECO:0000313" key="7">
    <source>
        <dbReference type="EMBL" id="KIH50975.1"/>
    </source>
</evidence>
<dbReference type="Pfam" id="PF00609">
    <property type="entry name" value="DAGK_acc"/>
    <property type="match status" value="1"/>
</dbReference>
<feature type="non-terminal residue" evidence="7">
    <location>
        <position position="243"/>
    </location>
</feature>
<dbReference type="EMBL" id="KN748057">
    <property type="protein sequence ID" value="KIH50975.1"/>
    <property type="molecule type" value="Genomic_DNA"/>
</dbReference>
<keyword evidence="1" id="KW-0808">Transferase</keyword>
<dbReference type="Gene3D" id="2.60.200.40">
    <property type="match status" value="1"/>
</dbReference>